<protein>
    <submittedName>
        <fullName evidence="4">Aspartate aminotransferase family protein</fullName>
    </submittedName>
</protein>
<dbReference type="InterPro" id="IPR015421">
    <property type="entry name" value="PyrdxlP-dep_Trfase_major"/>
</dbReference>
<keyword evidence="4" id="KW-0808">Transferase</keyword>
<dbReference type="CDD" id="cd00610">
    <property type="entry name" value="OAT_like"/>
    <property type="match status" value="1"/>
</dbReference>
<evidence type="ECO:0000256" key="3">
    <source>
        <dbReference type="RuleBase" id="RU003560"/>
    </source>
</evidence>
<keyword evidence="2 3" id="KW-0663">Pyridoxal phosphate</keyword>
<dbReference type="AlphaFoldDB" id="A0A327JWJ5"/>
<sequence length="440" mass="46105">MSAIDDLLDRDRKAVAGIEKLRFFPIALESGKGCWLTEVGGRRLLDLSATWTACGLGHGHPKIIEAMTRAAQTPPGAGGLSAVHPDSVGFAEELLDFTPGDGDRRVYFGHAGTDANDVVFRAARMATGKKRIVTFKLGYHGGLGVSMRVSGVHIDGGTEPDPDLYLATYPNPFRPHADGPDPVQASLEASIAEIDAELTKGDVAILMAEPILSDGGMIVPPKGFLKALSETCKKHDVLLSIDEVKMGLGRPGVRHAFQLDGIVPDIVTFGKLIGAGLPLSAAVAPAWVIDGPPAAALLTTAGNPICTAVGRQVMRTLVEEDIPTRAERAGTRFMAGLREVMETSPVIGDVRGAGLAIGLELVTDKETNAPDAALAAKVVYRAFELGAVVHYVGGNTLEITPPLIIPDEEVDIAVDILGRAIADAAAGRVSDEAVAPFAGW</sequence>
<comment type="caution">
    <text evidence="4">The sequence shown here is derived from an EMBL/GenBank/DDBJ whole genome shotgun (WGS) entry which is preliminary data.</text>
</comment>
<gene>
    <name evidence="4" type="ORF">CH339_09935</name>
</gene>
<dbReference type="EMBL" id="NPEV01000017">
    <property type="protein sequence ID" value="RAI27548.1"/>
    <property type="molecule type" value="Genomic_DNA"/>
</dbReference>
<comment type="similarity">
    <text evidence="1 3">Belongs to the class-III pyridoxal-phosphate-dependent aminotransferase family.</text>
</comment>
<accession>A0A327JWJ5</accession>
<dbReference type="PIRSF" id="PIRSF000521">
    <property type="entry name" value="Transaminase_4ab_Lys_Orn"/>
    <property type="match status" value="1"/>
</dbReference>
<evidence type="ECO:0000256" key="2">
    <source>
        <dbReference type="ARBA" id="ARBA00022898"/>
    </source>
</evidence>
<dbReference type="OrthoDB" id="9801834at2"/>
<dbReference type="GO" id="GO:0030170">
    <property type="term" value="F:pyridoxal phosphate binding"/>
    <property type="evidence" value="ECO:0007669"/>
    <property type="project" value="InterPro"/>
</dbReference>
<dbReference type="InterPro" id="IPR015422">
    <property type="entry name" value="PyrdxlP-dep_Trfase_small"/>
</dbReference>
<evidence type="ECO:0000256" key="1">
    <source>
        <dbReference type="ARBA" id="ARBA00008954"/>
    </source>
</evidence>
<evidence type="ECO:0000313" key="5">
    <source>
        <dbReference type="Proteomes" id="UP000249299"/>
    </source>
</evidence>
<keyword evidence="5" id="KW-1185">Reference proteome</keyword>
<dbReference type="PANTHER" id="PTHR45688">
    <property type="match status" value="1"/>
</dbReference>
<dbReference type="SUPFAM" id="SSF53383">
    <property type="entry name" value="PLP-dependent transferases"/>
    <property type="match status" value="1"/>
</dbReference>
<dbReference type="RefSeq" id="WP_111434208.1">
    <property type="nucleotide sequence ID" value="NZ_JACIGG010000017.1"/>
</dbReference>
<dbReference type="InterPro" id="IPR015424">
    <property type="entry name" value="PyrdxlP-dep_Trfase"/>
</dbReference>
<dbReference type="InterPro" id="IPR005814">
    <property type="entry name" value="Aminotrans_3"/>
</dbReference>
<dbReference type="Gene3D" id="3.90.1150.10">
    <property type="entry name" value="Aspartate Aminotransferase, domain 1"/>
    <property type="match status" value="1"/>
</dbReference>
<dbReference type="Gene3D" id="3.40.640.10">
    <property type="entry name" value="Type I PLP-dependent aspartate aminotransferase-like (Major domain)"/>
    <property type="match status" value="1"/>
</dbReference>
<dbReference type="GO" id="GO:0008483">
    <property type="term" value="F:transaminase activity"/>
    <property type="evidence" value="ECO:0007669"/>
    <property type="project" value="UniProtKB-KW"/>
</dbReference>
<dbReference type="Pfam" id="PF00202">
    <property type="entry name" value="Aminotran_3"/>
    <property type="match status" value="1"/>
</dbReference>
<dbReference type="PANTHER" id="PTHR45688:SF13">
    <property type="entry name" value="ALANINE--GLYOXYLATE AMINOTRANSFERASE 2-LIKE"/>
    <property type="match status" value="1"/>
</dbReference>
<proteinExistence type="inferred from homology"/>
<name>A0A327JWJ5_9HYPH</name>
<organism evidence="4 5">
    <name type="scientific">Rhodobium orientis</name>
    <dbReference type="NCBI Taxonomy" id="34017"/>
    <lineage>
        <taxon>Bacteria</taxon>
        <taxon>Pseudomonadati</taxon>
        <taxon>Pseudomonadota</taxon>
        <taxon>Alphaproteobacteria</taxon>
        <taxon>Hyphomicrobiales</taxon>
        <taxon>Rhodobiaceae</taxon>
        <taxon>Rhodobium</taxon>
    </lineage>
</organism>
<reference evidence="4 5" key="1">
    <citation type="submission" date="2017-07" db="EMBL/GenBank/DDBJ databases">
        <title>Draft Genome Sequences of Select Purple Nonsulfur Bacteria.</title>
        <authorList>
            <person name="Lasarre B."/>
            <person name="Mckinlay J.B."/>
        </authorList>
    </citation>
    <scope>NUCLEOTIDE SEQUENCE [LARGE SCALE GENOMIC DNA]</scope>
    <source>
        <strain evidence="4 5">DSM 11290</strain>
    </source>
</reference>
<dbReference type="Proteomes" id="UP000249299">
    <property type="component" value="Unassembled WGS sequence"/>
</dbReference>
<keyword evidence="4" id="KW-0032">Aminotransferase</keyword>
<evidence type="ECO:0000313" key="4">
    <source>
        <dbReference type="EMBL" id="RAI27548.1"/>
    </source>
</evidence>